<dbReference type="InterPro" id="IPR015797">
    <property type="entry name" value="NUDIX_hydrolase-like_dom_sf"/>
</dbReference>
<dbReference type="AlphaFoldDB" id="A0A1F8AT43"/>
<comment type="caution">
    <text evidence="3">The sequence shown here is derived from an EMBL/GenBank/DDBJ whole genome shotgun (WGS) entry which is preliminary data.</text>
</comment>
<dbReference type="GO" id="GO:0006754">
    <property type="term" value="P:ATP biosynthetic process"/>
    <property type="evidence" value="ECO:0007669"/>
    <property type="project" value="TreeGrafter"/>
</dbReference>
<dbReference type="InterPro" id="IPR000086">
    <property type="entry name" value="NUDIX_hydrolase_dom"/>
</dbReference>
<proteinExistence type="predicted"/>
<dbReference type="Gene3D" id="3.90.79.10">
    <property type="entry name" value="Nucleoside Triphosphate Pyrophosphohydrolase"/>
    <property type="match status" value="1"/>
</dbReference>
<dbReference type="PANTHER" id="PTHR21340:SF0">
    <property type="entry name" value="BIS(5'-NUCLEOSYL)-TETRAPHOSPHATASE [ASYMMETRICAL]"/>
    <property type="match status" value="1"/>
</dbReference>
<evidence type="ECO:0000313" key="3">
    <source>
        <dbReference type="EMBL" id="OGM54468.1"/>
    </source>
</evidence>
<name>A0A1F8AT43_9BACT</name>
<evidence type="ECO:0000313" key="4">
    <source>
        <dbReference type="Proteomes" id="UP000178603"/>
    </source>
</evidence>
<dbReference type="PROSITE" id="PS51462">
    <property type="entry name" value="NUDIX"/>
    <property type="match status" value="1"/>
</dbReference>
<evidence type="ECO:0000256" key="1">
    <source>
        <dbReference type="ARBA" id="ARBA00022801"/>
    </source>
</evidence>
<dbReference type="SUPFAM" id="SSF55811">
    <property type="entry name" value="Nudix"/>
    <property type="match status" value="1"/>
</dbReference>
<accession>A0A1F8AT43</accession>
<reference evidence="3 4" key="1">
    <citation type="journal article" date="2016" name="Nat. Commun.">
        <title>Thousands of microbial genomes shed light on interconnected biogeochemical processes in an aquifer system.</title>
        <authorList>
            <person name="Anantharaman K."/>
            <person name="Brown C.T."/>
            <person name="Hug L.A."/>
            <person name="Sharon I."/>
            <person name="Castelle C.J."/>
            <person name="Probst A.J."/>
            <person name="Thomas B.C."/>
            <person name="Singh A."/>
            <person name="Wilkins M.J."/>
            <person name="Karaoz U."/>
            <person name="Brodie E.L."/>
            <person name="Williams K.H."/>
            <person name="Hubbard S.S."/>
            <person name="Banfield J.F."/>
        </authorList>
    </citation>
    <scope>NUCLEOTIDE SEQUENCE [LARGE SCALE GENOMIC DNA]</scope>
</reference>
<keyword evidence="1" id="KW-0378">Hydrolase</keyword>
<dbReference type="PANTHER" id="PTHR21340">
    <property type="entry name" value="DIADENOSINE 5,5-P1,P4-TETRAPHOSPHATE PYROPHOSPHOHYDROLASE MUTT"/>
    <property type="match status" value="1"/>
</dbReference>
<sequence length="168" mass="19073">MKQLLVINPEKVTKKEVKSYPTREAVRAIVFDNDGKIALLHVVKSKYYKLPGGGIEKGEDKKRALKRECQEEVGSEIEILDEIGSIVEYRKIFKLKQISYCYLAKLKGNKGNPSFTDEEVEGNFEPVWLSLEDALQAISKNVATSIEGSAYIVPRDTVFLEESRKYLI</sequence>
<dbReference type="EMBL" id="MGGW01000014">
    <property type="protein sequence ID" value="OGM54468.1"/>
    <property type="molecule type" value="Genomic_DNA"/>
</dbReference>
<protein>
    <recommendedName>
        <fullName evidence="2">Nudix hydrolase domain-containing protein</fullName>
    </recommendedName>
</protein>
<feature type="domain" description="Nudix hydrolase" evidence="2">
    <location>
        <begin position="21"/>
        <end position="151"/>
    </location>
</feature>
<dbReference type="GO" id="GO:0004081">
    <property type="term" value="F:bis(5'-nucleosyl)-tetraphosphatase (asymmetrical) activity"/>
    <property type="evidence" value="ECO:0007669"/>
    <property type="project" value="TreeGrafter"/>
</dbReference>
<dbReference type="InterPro" id="IPR051325">
    <property type="entry name" value="Nudix_hydrolase_domain"/>
</dbReference>
<gene>
    <name evidence="3" type="ORF">A3E44_00190</name>
</gene>
<organism evidence="3 4">
    <name type="scientific">Candidatus Woesebacteria bacterium RIFCSPHIGHO2_12_FULL_41_24</name>
    <dbReference type="NCBI Taxonomy" id="1802510"/>
    <lineage>
        <taxon>Bacteria</taxon>
        <taxon>Candidatus Woeseibacteriota</taxon>
    </lineage>
</organism>
<evidence type="ECO:0000259" key="2">
    <source>
        <dbReference type="PROSITE" id="PS51462"/>
    </source>
</evidence>
<dbReference type="Proteomes" id="UP000178603">
    <property type="component" value="Unassembled WGS sequence"/>
</dbReference>
<dbReference type="Pfam" id="PF00293">
    <property type="entry name" value="NUDIX"/>
    <property type="match status" value="1"/>
</dbReference>
<dbReference type="GO" id="GO:0006167">
    <property type="term" value="P:AMP biosynthetic process"/>
    <property type="evidence" value="ECO:0007669"/>
    <property type="project" value="TreeGrafter"/>
</dbReference>